<evidence type="ECO:0000256" key="8">
    <source>
        <dbReference type="PIRNR" id="PIRNR018472"/>
    </source>
</evidence>
<feature type="transmembrane region" description="Helical" evidence="9">
    <location>
        <begin position="6"/>
        <end position="24"/>
    </location>
</feature>
<dbReference type="PIRSF" id="PIRSF018472">
    <property type="entry name" value="MreD_proteobac"/>
    <property type="match status" value="1"/>
</dbReference>
<keyword evidence="8" id="KW-0997">Cell inner membrane</keyword>
<evidence type="ECO:0000256" key="6">
    <source>
        <dbReference type="ARBA" id="ARBA00022989"/>
    </source>
</evidence>
<dbReference type="Proteomes" id="UP001596996">
    <property type="component" value="Unassembled WGS sequence"/>
</dbReference>
<dbReference type="PANTHER" id="PTHR37484:SF1">
    <property type="entry name" value="ROD SHAPE-DETERMINING PROTEIN MRED"/>
    <property type="match status" value="1"/>
</dbReference>
<evidence type="ECO:0000256" key="3">
    <source>
        <dbReference type="ARBA" id="ARBA00022475"/>
    </source>
</evidence>
<evidence type="ECO:0000313" key="10">
    <source>
        <dbReference type="EMBL" id="MFD0966869.1"/>
    </source>
</evidence>
<comment type="function">
    <text evidence="8">Involved in formation of the rod shape of the cell. May also contribute to regulation of formation of penicillin-binding proteins.</text>
</comment>
<feature type="transmembrane region" description="Helical" evidence="9">
    <location>
        <begin position="60"/>
        <end position="88"/>
    </location>
</feature>
<evidence type="ECO:0000256" key="4">
    <source>
        <dbReference type="ARBA" id="ARBA00022692"/>
    </source>
</evidence>
<comment type="subcellular location">
    <subcellularLocation>
        <location evidence="8">Cell inner membrane</location>
    </subcellularLocation>
    <subcellularLocation>
        <location evidence="1">Cell membrane</location>
        <topology evidence="1">Multi-pass membrane protein</topology>
    </subcellularLocation>
</comment>
<proteinExistence type="inferred from homology"/>
<organism evidence="10 11">
    <name type="scientific">Seminibacterium arietis</name>
    <dbReference type="NCBI Taxonomy" id="1173502"/>
    <lineage>
        <taxon>Bacteria</taxon>
        <taxon>Pseudomonadati</taxon>
        <taxon>Pseudomonadota</taxon>
        <taxon>Gammaproteobacteria</taxon>
        <taxon>Pasteurellales</taxon>
        <taxon>Pasteurellaceae</taxon>
        <taxon>Seminibacterium</taxon>
    </lineage>
</organism>
<sequence>MKSQVFLQFLVVICLFIVAMVLEISPWPLMLQSFKPAWVVMVLMYWVLAIPRKISIGSAFVLGIVWDLVLGSILGIHALVLSVFAYLISANHLIIRNLSLWMQSFLVIIFVFSIRLSVFLIELFLHNADFNPQEIFGAIMSGILWPWIFLLLRKVRRQLGLR</sequence>
<dbReference type="RefSeq" id="WP_380821780.1">
    <property type="nucleotide sequence ID" value="NZ_JBHTJN010000026.1"/>
</dbReference>
<evidence type="ECO:0000256" key="7">
    <source>
        <dbReference type="ARBA" id="ARBA00023136"/>
    </source>
</evidence>
<keyword evidence="5 8" id="KW-0133">Cell shape</keyword>
<feature type="transmembrane region" description="Helical" evidence="9">
    <location>
        <begin position="100"/>
        <end position="123"/>
    </location>
</feature>
<evidence type="ECO:0000256" key="2">
    <source>
        <dbReference type="ARBA" id="ARBA00007776"/>
    </source>
</evidence>
<feature type="transmembrane region" description="Helical" evidence="9">
    <location>
        <begin position="135"/>
        <end position="152"/>
    </location>
</feature>
<evidence type="ECO:0000313" key="11">
    <source>
        <dbReference type="Proteomes" id="UP001596996"/>
    </source>
</evidence>
<keyword evidence="4 9" id="KW-0812">Transmembrane</keyword>
<keyword evidence="11" id="KW-1185">Reference proteome</keyword>
<comment type="caution">
    <text evidence="10">The sequence shown here is derived from an EMBL/GenBank/DDBJ whole genome shotgun (WGS) entry which is preliminary data.</text>
</comment>
<dbReference type="InterPro" id="IPR026034">
    <property type="entry name" value="MreD_proteobac"/>
</dbReference>
<dbReference type="NCBIfam" id="TIGR03426">
    <property type="entry name" value="shape_MreD"/>
    <property type="match status" value="1"/>
</dbReference>
<dbReference type="EMBL" id="JBHTJN010000026">
    <property type="protein sequence ID" value="MFD0966869.1"/>
    <property type="molecule type" value="Genomic_DNA"/>
</dbReference>
<gene>
    <name evidence="10" type="primary">mreD</name>
    <name evidence="10" type="ORF">ACFQ02_08495</name>
</gene>
<accession>A0ABW3IAF4</accession>
<keyword evidence="7 8" id="KW-0472">Membrane</keyword>
<reference evidence="11" key="1">
    <citation type="journal article" date="2019" name="Int. J. Syst. Evol. Microbiol.">
        <title>The Global Catalogue of Microorganisms (GCM) 10K type strain sequencing project: providing services to taxonomists for standard genome sequencing and annotation.</title>
        <authorList>
            <consortium name="The Broad Institute Genomics Platform"/>
            <consortium name="The Broad Institute Genome Sequencing Center for Infectious Disease"/>
            <person name="Wu L."/>
            <person name="Ma J."/>
        </authorList>
    </citation>
    <scope>NUCLEOTIDE SEQUENCE [LARGE SCALE GENOMIC DNA]</scope>
    <source>
        <strain evidence="11">CCUG 61707</strain>
    </source>
</reference>
<dbReference type="Pfam" id="PF04093">
    <property type="entry name" value="MreD"/>
    <property type="match status" value="1"/>
</dbReference>
<evidence type="ECO:0000256" key="5">
    <source>
        <dbReference type="ARBA" id="ARBA00022960"/>
    </source>
</evidence>
<comment type="similarity">
    <text evidence="2 8">Belongs to the MreD family.</text>
</comment>
<protein>
    <recommendedName>
        <fullName evidence="8">Rod shape-determining protein MreD</fullName>
    </recommendedName>
</protein>
<name>A0ABW3IAF4_9PAST</name>
<evidence type="ECO:0000256" key="1">
    <source>
        <dbReference type="ARBA" id="ARBA00004651"/>
    </source>
</evidence>
<keyword evidence="3 8" id="KW-1003">Cell membrane</keyword>
<evidence type="ECO:0000256" key="9">
    <source>
        <dbReference type="SAM" id="Phobius"/>
    </source>
</evidence>
<dbReference type="InterPro" id="IPR007227">
    <property type="entry name" value="Cell_shape_determining_MreD"/>
</dbReference>
<dbReference type="PANTHER" id="PTHR37484">
    <property type="entry name" value="ROD SHAPE-DETERMINING PROTEIN MRED"/>
    <property type="match status" value="1"/>
</dbReference>
<keyword evidence="6 9" id="KW-1133">Transmembrane helix</keyword>